<feature type="compositionally biased region" description="Low complexity" evidence="17">
    <location>
        <begin position="1611"/>
        <end position="1684"/>
    </location>
</feature>
<comment type="similarity">
    <text evidence="2 16">Belongs to the RNA polymerase beta' chain family.</text>
</comment>
<keyword evidence="11" id="KW-0460">Magnesium</keyword>
<dbReference type="SUPFAM" id="SSF64484">
    <property type="entry name" value="beta and beta-prime subunits of DNA dependent RNA-polymerase"/>
    <property type="match status" value="1"/>
</dbReference>
<comment type="subcellular location">
    <subcellularLocation>
        <location evidence="1">Nucleus</location>
    </subcellularLocation>
</comment>
<dbReference type="InterPro" id="IPR007080">
    <property type="entry name" value="RNA_pol_Rpb1_1"/>
</dbReference>
<dbReference type="Pfam" id="PF00623">
    <property type="entry name" value="RNA_pol_Rpb1_2"/>
    <property type="match status" value="1"/>
</dbReference>
<dbReference type="FunFam" id="1.10.274.100:FF:000001">
    <property type="entry name" value="DNA-directed RNA polymerase subunit"/>
    <property type="match status" value="1"/>
</dbReference>
<reference evidence="20" key="1">
    <citation type="submission" date="2021-02" db="EMBL/GenBank/DDBJ databases">
        <authorList>
            <person name="Nowell W R."/>
        </authorList>
    </citation>
    <scope>NUCLEOTIDE SEQUENCE</scope>
</reference>
<dbReference type="Pfam" id="PF04992">
    <property type="entry name" value="RNA_pol_Rpb1_6"/>
    <property type="match status" value="1"/>
</dbReference>
<feature type="domain" description="RNA polymerase N-terminal" evidence="18">
    <location>
        <begin position="235"/>
        <end position="533"/>
    </location>
</feature>
<proteinExistence type="inferred from homology"/>
<evidence type="ECO:0000256" key="14">
    <source>
        <dbReference type="ARBA" id="ARBA00023163"/>
    </source>
</evidence>
<dbReference type="Proteomes" id="UP000663844">
    <property type="component" value="Unassembled WGS sequence"/>
</dbReference>
<dbReference type="PANTHER" id="PTHR19376:SF37">
    <property type="entry name" value="DNA-DIRECTED RNA POLYMERASE II SUBUNIT RPB1"/>
    <property type="match status" value="1"/>
</dbReference>
<gene>
    <name evidence="19" type="ORF">JYZ213_LOCUS14774</name>
    <name evidence="20" type="ORF">OXD698_LOCUS20648</name>
</gene>
<dbReference type="Pfam" id="PF04997">
    <property type="entry name" value="RNA_pol_Rpb1_1"/>
    <property type="match status" value="1"/>
</dbReference>
<evidence type="ECO:0000256" key="10">
    <source>
        <dbReference type="ARBA" id="ARBA00022833"/>
    </source>
</evidence>
<dbReference type="SMART" id="SM00663">
    <property type="entry name" value="RPOLA_N"/>
    <property type="match status" value="1"/>
</dbReference>
<evidence type="ECO:0000256" key="9">
    <source>
        <dbReference type="ARBA" id="ARBA00022737"/>
    </source>
</evidence>
<dbReference type="FunFam" id="1.10.132.30:FF:000001">
    <property type="entry name" value="DNA-directed RNA polymerase subunit"/>
    <property type="match status" value="1"/>
</dbReference>
<evidence type="ECO:0000256" key="16">
    <source>
        <dbReference type="RuleBase" id="RU004279"/>
    </source>
</evidence>
<keyword evidence="4" id="KW-1017">Isopeptide bond</keyword>
<dbReference type="InterPro" id="IPR042102">
    <property type="entry name" value="RNA_pol_Rpb1_3_sf"/>
</dbReference>
<dbReference type="InterPro" id="IPR038120">
    <property type="entry name" value="Rpb1_funnel_sf"/>
</dbReference>
<keyword evidence="10" id="KW-0862">Zinc</keyword>
<keyword evidence="15" id="KW-0539">Nucleus</keyword>
<evidence type="ECO:0000256" key="8">
    <source>
        <dbReference type="ARBA" id="ARBA00022723"/>
    </source>
</evidence>
<dbReference type="InterPro" id="IPR038593">
    <property type="entry name" value="RNA_pol_Rpb1_7_sf"/>
</dbReference>
<feature type="compositionally biased region" description="Low complexity" evidence="17">
    <location>
        <begin position="1697"/>
        <end position="1811"/>
    </location>
</feature>
<evidence type="ECO:0000256" key="17">
    <source>
        <dbReference type="SAM" id="MobiDB-lite"/>
    </source>
</evidence>
<dbReference type="Pfam" id="PF05000">
    <property type="entry name" value="RNA_pol_Rpb1_4"/>
    <property type="match status" value="1"/>
</dbReference>
<evidence type="ECO:0000256" key="2">
    <source>
        <dbReference type="ARBA" id="ARBA00006460"/>
    </source>
</evidence>
<accession>A0A819DX15</accession>
<dbReference type="GO" id="GO:0005665">
    <property type="term" value="C:RNA polymerase II, core complex"/>
    <property type="evidence" value="ECO:0007669"/>
    <property type="project" value="TreeGrafter"/>
</dbReference>
<feature type="compositionally biased region" description="Acidic residues" evidence="17">
    <location>
        <begin position="1964"/>
        <end position="1975"/>
    </location>
</feature>
<dbReference type="CDD" id="cd02733">
    <property type="entry name" value="RNAP_II_RPB1_N"/>
    <property type="match status" value="1"/>
</dbReference>
<dbReference type="InterPro" id="IPR007081">
    <property type="entry name" value="RNA_pol_Rpb1_5"/>
</dbReference>
<dbReference type="InterPro" id="IPR045867">
    <property type="entry name" value="DNA-dir_RpoC_beta_prime"/>
</dbReference>
<dbReference type="EMBL" id="CAJNOG010000124">
    <property type="protein sequence ID" value="CAF0978154.1"/>
    <property type="molecule type" value="Genomic_DNA"/>
</dbReference>
<feature type="compositionally biased region" description="Polar residues" evidence="17">
    <location>
        <begin position="1531"/>
        <end position="1540"/>
    </location>
</feature>
<dbReference type="Gene3D" id="2.40.40.20">
    <property type="match status" value="1"/>
</dbReference>
<evidence type="ECO:0000256" key="4">
    <source>
        <dbReference type="ARBA" id="ARBA00022499"/>
    </source>
</evidence>
<dbReference type="Gene3D" id="3.30.1490.180">
    <property type="entry name" value="RNA polymerase ii"/>
    <property type="match status" value="1"/>
</dbReference>
<dbReference type="CDD" id="cd02584">
    <property type="entry name" value="RNAP_II_Rpb1_C"/>
    <property type="match status" value="1"/>
</dbReference>
<comment type="caution">
    <text evidence="20">The sequence shown here is derived from an EMBL/GenBank/DDBJ whole genome shotgun (WGS) entry which is preliminary data.</text>
</comment>
<dbReference type="FunFam" id="4.10.860.120:FF:000005">
    <property type="entry name" value="DNA-directed RNA polymerase subunit"/>
    <property type="match status" value="1"/>
</dbReference>
<dbReference type="Gene3D" id="1.10.132.30">
    <property type="match status" value="1"/>
</dbReference>
<dbReference type="InterPro" id="IPR007066">
    <property type="entry name" value="RNA_pol_Rpb1_3"/>
</dbReference>
<dbReference type="FunFam" id="2.40.40.20:FF:000019">
    <property type="entry name" value="DNA-directed RNA polymerase II subunit RPB1"/>
    <property type="match status" value="1"/>
</dbReference>
<feature type="compositionally biased region" description="Polar residues" evidence="17">
    <location>
        <begin position="1563"/>
        <end position="1584"/>
    </location>
</feature>
<evidence type="ECO:0000256" key="12">
    <source>
        <dbReference type="ARBA" id="ARBA00022843"/>
    </source>
</evidence>
<dbReference type="EC" id="2.7.7.6" evidence="16"/>
<dbReference type="FunFam" id="3.30.1360.140:FF:000001">
    <property type="entry name" value="DNA-directed RNA polymerase subunit"/>
    <property type="match status" value="1"/>
</dbReference>
<dbReference type="FunFam" id="1.10.150.390:FF:000001">
    <property type="entry name" value="DNA-directed RNA polymerase subunit"/>
    <property type="match status" value="1"/>
</dbReference>
<dbReference type="InterPro" id="IPR007083">
    <property type="entry name" value="RNA_pol_Rpb1_4"/>
</dbReference>
<keyword evidence="5" id="KW-0597">Phosphoprotein</keyword>
<evidence type="ECO:0000256" key="7">
    <source>
        <dbReference type="ARBA" id="ARBA00022695"/>
    </source>
</evidence>
<feature type="region of interest" description="Disordered" evidence="17">
    <location>
        <begin position="38"/>
        <end position="68"/>
    </location>
</feature>
<evidence type="ECO:0000256" key="15">
    <source>
        <dbReference type="ARBA" id="ARBA00023242"/>
    </source>
</evidence>
<dbReference type="PRINTS" id="PR01217">
    <property type="entry name" value="PRICHEXTENSN"/>
</dbReference>
<dbReference type="InterPro" id="IPR007073">
    <property type="entry name" value="RNA_pol_Rpb1_7"/>
</dbReference>
<keyword evidence="14 16" id="KW-0804">Transcription</keyword>
<dbReference type="PANTHER" id="PTHR19376">
    <property type="entry name" value="DNA-DIRECTED RNA POLYMERASE"/>
    <property type="match status" value="1"/>
</dbReference>
<name>A0A819DX15_9BILA</name>
<dbReference type="GO" id="GO:0046872">
    <property type="term" value="F:metal ion binding"/>
    <property type="evidence" value="ECO:0007669"/>
    <property type="project" value="UniProtKB-KW"/>
</dbReference>
<keyword evidence="8" id="KW-0479">Metal-binding</keyword>
<organism evidence="20 21">
    <name type="scientific">Adineta steineri</name>
    <dbReference type="NCBI Taxonomy" id="433720"/>
    <lineage>
        <taxon>Eukaryota</taxon>
        <taxon>Metazoa</taxon>
        <taxon>Spiralia</taxon>
        <taxon>Gnathifera</taxon>
        <taxon>Rotifera</taxon>
        <taxon>Eurotatoria</taxon>
        <taxon>Bdelloidea</taxon>
        <taxon>Adinetida</taxon>
        <taxon>Adinetidae</taxon>
        <taxon>Adineta</taxon>
    </lineage>
</organism>
<feature type="compositionally biased region" description="Basic and acidic residues" evidence="17">
    <location>
        <begin position="42"/>
        <end position="58"/>
    </location>
</feature>
<evidence type="ECO:0000259" key="18">
    <source>
        <dbReference type="SMART" id="SM00663"/>
    </source>
</evidence>
<evidence type="ECO:0000313" key="21">
    <source>
        <dbReference type="Proteomes" id="UP000663844"/>
    </source>
</evidence>
<evidence type="ECO:0000256" key="3">
    <source>
        <dbReference type="ARBA" id="ARBA00022478"/>
    </source>
</evidence>
<dbReference type="InterPro" id="IPR006592">
    <property type="entry name" value="RNA_pol_N"/>
</dbReference>
<comment type="function">
    <text evidence="16">DNA-dependent RNA polymerase catalyzes the transcription of DNA into RNA using the four ribonucleoside triphosphates as substrates.</text>
</comment>
<dbReference type="Gene3D" id="4.10.860.120">
    <property type="entry name" value="RNA polymerase II, clamp domain"/>
    <property type="match status" value="1"/>
</dbReference>
<evidence type="ECO:0000313" key="19">
    <source>
        <dbReference type="EMBL" id="CAF0978154.1"/>
    </source>
</evidence>
<dbReference type="GO" id="GO:0003677">
    <property type="term" value="F:DNA binding"/>
    <property type="evidence" value="ECO:0007669"/>
    <property type="project" value="UniProtKB-KW"/>
</dbReference>
<dbReference type="GO" id="GO:0006366">
    <property type="term" value="P:transcription by RNA polymerase II"/>
    <property type="evidence" value="ECO:0007669"/>
    <property type="project" value="InterPro"/>
</dbReference>
<dbReference type="Gene3D" id="3.30.1360.140">
    <property type="match status" value="1"/>
</dbReference>
<dbReference type="NCBIfam" id="NF006336">
    <property type="entry name" value="PRK08566.1"/>
    <property type="match status" value="1"/>
</dbReference>
<dbReference type="EMBL" id="CAJOAZ010001652">
    <property type="protein sequence ID" value="CAF3840592.1"/>
    <property type="molecule type" value="Genomic_DNA"/>
</dbReference>
<dbReference type="PROSITE" id="PS00115">
    <property type="entry name" value="RNA_POL_II_REPEAT"/>
    <property type="match status" value="10"/>
</dbReference>
<dbReference type="GO" id="GO:0003899">
    <property type="term" value="F:DNA-directed RNA polymerase activity"/>
    <property type="evidence" value="ECO:0007669"/>
    <property type="project" value="UniProtKB-EC"/>
</dbReference>
<feature type="compositionally biased region" description="Low complexity" evidence="17">
    <location>
        <begin position="1541"/>
        <end position="1562"/>
    </location>
</feature>
<keyword evidence="12" id="KW-0832">Ubl conjugation</keyword>
<evidence type="ECO:0000256" key="11">
    <source>
        <dbReference type="ARBA" id="ARBA00022842"/>
    </source>
</evidence>
<protein>
    <recommendedName>
        <fullName evidence="16">DNA-directed RNA polymerase subunit</fullName>
        <ecNumber evidence="16">2.7.7.6</ecNumber>
    </recommendedName>
</protein>
<keyword evidence="6 16" id="KW-0808">Transferase</keyword>
<dbReference type="Pfam" id="PF04990">
    <property type="entry name" value="RNA_pol_Rpb1_7"/>
    <property type="match status" value="1"/>
</dbReference>
<feature type="compositionally biased region" description="Low complexity" evidence="17">
    <location>
        <begin position="1849"/>
        <end position="1924"/>
    </location>
</feature>
<dbReference type="Gene3D" id="1.10.274.100">
    <property type="entry name" value="RNA polymerase Rpb1, domain 3"/>
    <property type="match status" value="1"/>
</dbReference>
<evidence type="ECO:0000256" key="1">
    <source>
        <dbReference type="ARBA" id="ARBA00004123"/>
    </source>
</evidence>
<keyword evidence="7 16" id="KW-0548">Nucleotidyltransferase</keyword>
<dbReference type="Gene3D" id="6.10.250.2940">
    <property type="match status" value="1"/>
</dbReference>
<dbReference type="InterPro" id="IPR000722">
    <property type="entry name" value="RNA_pol_asu"/>
</dbReference>
<feature type="region of interest" description="Disordered" evidence="17">
    <location>
        <begin position="1503"/>
        <end position="1811"/>
    </location>
</feature>
<evidence type="ECO:0000256" key="6">
    <source>
        <dbReference type="ARBA" id="ARBA00022679"/>
    </source>
</evidence>
<keyword evidence="9" id="KW-0677">Repeat</keyword>
<evidence type="ECO:0000313" key="20">
    <source>
        <dbReference type="EMBL" id="CAF3840592.1"/>
    </source>
</evidence>
<dbReference type="Gene3D" id="6.20.50.80">
    <property type="match status" value="1"/>
</dbReference>
<dbReference type="InterPro" id="IPR007075">
    <property type="entry name" value="RNA_pol_Rpb1_6"/>
</dbReference>
<keyword evidence="13" id="KW-0238">DNA-binding</keyword>
<dbReference type="InterPro" id="IPR044893">
    <property type="entry name" value="RNA_pol_Rpb1_clamp_domain"/>
</dbReference>
<dbReference type="Gene3D" id="1.10.150.390">
    <property type="match status" value="1"/>
</dbReference>
<dbReference type="Pfam" id="PF04998">
    <property type="entry name" value="RNA_pol_Rpb1_5"/>
    <property type="match status" value="1"/>
</dbReference>
<dbReference type="InterPro" id="IPR000684">
    <property type="entry name" value="RNA_pol_II_repeat_euk"/>
</dbReference>
<feature type="compositionally biased region" description="Low complexity" evidence="17">
    <location>
        <begin position="1932"/>
        <end position="1959"/>
    </location>
</feature>
<comment type="catalytic activity">
    <reaction evidence="16">
        <text>RNA(n) + a ribonucleoside 5'-triphosphate = RNA(n+1) + diphosphate</text>
        <dbReference type="Rhea" id="RHEA:21248"/>
        <dbReference type="Rhea" id="RHEA-COMP:14527"/>
        <dbReference type="Rhea" id="RHEA-COMP:17342"/>
        <dbReference type="ChEBI" id="CHEBI:33019"/>
        <dbReference type="ChEBI" id="CHEBI:61557"/>
        <dbReference type="ChEBI" id="CHEBI:140395"/>
        <dbReference type="EC" id="2.7.7.6"/>
    </reaction>
</comment>
<feature type="compositionally biased region" description="Polar residues" evidence="17">
    <location>
        <begin position="1508"/>
        <end position="1522"/>
    </location>
</feature>
<keyword evidence="3 16" id="KW-0240">DNA-directed RNA polymerase</keyword>
<dbReference type="Proteomes" id="UP000663845">
    <property type="component" value="Unassembled WGS sequence"/>
</dbReference>
<feature type="compositionally biased region" description="Low complexity" evidence="17">
    <location>
        <begin position="1585"/>
        <end position="1601"/>
    </location>
</feature>
<sequence>MVYFNSQIADSIAPYRNVRRVQFGILSPDEIKRMSVTNPPIEHPELMEGGKPKERGLMDPRQGPPDRNSKCKTCAGSYIECSGHFGHIELTKPVYHVAFLAKILKILRCVCYHCSKLLVDPNDPKLVDIMKKTKGQYRRRLAFVFDVCKGQKLCKGSESDNGNEVTMKYAGGCGRPQPKYRRSGLDVYVEWKEALDENQERKMKLTAERVLSIFKAIPDSICHVLGMDPRHARPDWMIITVLPVPPMCVRPSVLVFGTARSQDDLTFNLANILKANRTLREDEQRGAASHIFDEHLTYLQYHCATLIDNDMPGMPQSCHKSGRPLKSIKARLKGKEGRIRGNLMGKRVDFSGRTVITPDPNLAIDQVGVPRSIAQNLTVPEIVTPFNIEWLQELIRRNAAKYIIWDTGDRIDLRFHPKPSDLHLQCGYIVERHMMDDDLVVFNRQPTLHKMSMMSHRVKILPWSTFRLNLSVTTPYNADFDGDEMNLHLPQSVETKAELSQLMMVPRLIITPQSNRPVMGIVQDTLTAVRKMTKRDVFIEKSDFMNLLMFLPSWDGHIPQAAILKPKPLWTGKQLFSLILPKEVNCIRTHGQHPDDEDDGPFKWISPGDTKVLVENGRLLSGILCKRTLGTSAGSFAHIVFMECGHDIAGKLYWHIQLVVNNWLMLEGHSIGIADTIADQQTYETIQATIKKAKTEVHKVIERAHRDSLEPSPGNSLRQTFENMVNGLLNSARDNTGSSAQKSLSDFNQFKAMVISGAKGSSINISQVIACVGQQNVEGKRIPFGFKHRTLPHFVKDDYGPEAKGFVENSYLQGLTPAEFFFHAMGGREGLIDTAVKTAETGYIQRRLIKAMESVMIKYDGTVRNQIEQLIQFTYGEDGLAGENVEFQQIITLKPANKVFENLCKFDLSSGEKDLRKYLTDDVIRDLYTNESLQILDDEWKQLNEDRTNLRYIYPSGDASKIVLPCNLERLIYNAKKTFNISNRTQSNLSPMEVIQGLQRLTQRLVIVKGDDRLSREAQNNATMLMNILLRSSLSSRQVLQVHRLTDEAFNWLCGEIETRFQQAQVQSGEMVGALAAQSLGEPATQMTLNTFHYAGVSAKNVTLGVPRLKEIINVSKKPKTPSLTVYLTGQATNDAEKCKQVLCRLEHCTLRKVTANTAIYYDPDPQETVISEDQEWVNTYYEMPDQDITNISQWLLRIELDRKRMTDKTLTMEQISEKISQGFGDCLNVIFNDDNAEKLVLRIRTVDQTKTSSGDEVEDTTRMDDDTFLRCLESSMLSDLTLQGIDAISKVYMVNPKVDESKKRIQINENGEIEKIADWMLETDGTALKKVLSTKDVDSRRTFTNDVVEIFDVLGIEAVRKAIEREMNHVISFDGSYVNYRHLALLCDVMTTKGHLMAITRHGINRQDVGPIMRCSFEETVDVLMEAAAHSESDPLKGVSENILLGQLAKIGTGSFDLLLDVEKCATAMELPMNFAQDTFNEMMSGAARREFEQRDRHGVETPWIGSLSTTPSHWPSTPAQMTPMGQGGFSPSTVSDSIGFSPAYSPGYPSSPGNMSPSPYTNVQSPSSPSNYHPQSPGSYAVTSPSYSPNSPSYSPTSPRYASNDIYGSKSPHYSPTSPSYSPATSPTYSGSGPKQGSTSPFYSPTSPSYSPTSPSYSPTSPSYSPNRSYSPTSPTYSVQSPVVNNQAAGNQGAYRTSPKYSPTSPSYSPSSPSYSPTSPGYSPSSPGYSPSSPRYSPSSPGYSTHGPSPKYSPSSKYSPQSPSYSPSSPSYTPTSPSYSPTSPTYSPTSPTYSPQSPSGPSTPSYSPTSPTYSQFIFLFNNTNTNSEIICLGPTSPTYSPSGHGGSSASPTYSPTSPTYSPTSPQYSPTSPQYSPSSPVYKPSGSQSGYTSSLSPTSPQYSPTSPTYSPTQSSPRYSPTSPIYSPNVGSPRYSPTSPQYSPQSPASSTISSSISSPRTHDDDDLNDNGDLMD</sequence>
<evidence type="ECO:0000256" key="13">
    <source>
        <dbReference type="ARBA" id="ARBA00023125"/>
    </source>
</evidence>
<feature type="region of interest" description="Disordered" evidence="17">
    <location>
        <begin position="1829"/>
        <end position="1975"/>
    </location>
</feature>
<evidence type="ECO:0000256" key="5">
    <source>
        <dbReference type="ARBA" id="ARBA00022553"/>
    </source>
</evidence>
<dbReference type="Pfam" id="PF04983">
    <property type="entry name" value="RNA_pol_Rpb1_3"/>
    <property type="match status" value="1"/>
</dbReference>